<protein>
    <recommendedName>
        <fullName evidence="3">Co-chaperone DjlA N-terminal domain-containing protein</fullName>
    </recommendedName>
</protein>
<organism evidence="1 2">
    <name type="scientific">Flagellimonas pacifica</name>
    <dbReference type="NCBI Taxonomy" id="1247520"/>
    <lineage>
        <taxon>Bacteria</taxon>
        <taxon>Pseudomonadati</taxon>
        <taxon>Bacteroidota</taxon>
        <taxon>Flavobacteriia</taxon>
        <taxon>Flavobacteriales</taxon>
        <taxon>Flavobacteriaceae</taxon>
        <taxon>Flagellimonas</taxon>
    </lineage>
</organism>
<sequence length="133" mass="15467">MKQSQIEGNEFYENLGKLFYYIAMADKSVRAEEIDKLKTFIRKYWLDVDDIENEYGEDAAFQIEAVFNRLLEYEADAEGSFGEFKSFYTNHKDKFNSYIKVLILDTSNAIANTVYGKNKAELIALANLQLLFQ</sequence>
<dbReference type="SUPFAM" id="SSF158682">
    <property type="entry name" value="TerB-like"/>
    <property type="match status" value="1"/>
</dbReference>
<keyword evidence="2" id="KW-1185">Reference proteome</keyword>
<dbReference type="OrthoDB" id="979732at2"/>
<evidence type="ECO:0000313" key="2">
    <source>
        <dbReference type="Proteomes" id="UP000219048"/>
    </source>
</evidence>
<proteinExistence type="predicted"/>
<accession>A0A285MY83</accession>
<dbReference type="RefSeq" id="WP_097046224.1">
    <property type="nucleotide sequence ID" value="NZ_OBEH01000003.1"/>
</dbReference>
<reference evidence="2" key="1">
    <citation type="submission" date="2017-09" db="EMBL/GenBank/DDBJ databases">
        <authorList>
            <person name="Varghese N."/>
            <person name="Submissions S."/>
        </authorList>
    </citation>
    <scope>NUCLEOTIDE SEQUENCE [LARGE SCALE GENOMIC DNA]</scope>
    <source>
        <strain evidence="2">DSM 25885</strain>
    </source>
</reference>
<evidence type="ECO:0008006" key="3">
    <source>
        <dbReference type="Google" id="ProtNLM"/>
    </source>
</evidence>
<name>A0A285MY83_9FLAO</name>
<dbReference type="Proteomes" id="UP000219048">
    <property type="component" value="Unassembled WGS sequence"/>
</dbReference>
<evidence type="ECO:0000313" key="1">
    <source>
        <dbReference type="EMBL" id="SNZ00746.1"/>
    </source>
</evidence>
<dbReference type="InterPro" id="IPR029024">
    <property type="entry name" value="TerB-like"/>
</dbReference>
<gene>
    <name evidence="1" type="ORF">SAMN06265377_2572</name>
</gene>
<dbReference type="AlphaFoldDB" id="A0A285MY83"/>
<dbReference type="EMBL" id="OBEH01000003">
    <property type="protein sequence ID" value="SNZ00746.1"/>
    <property type="molecule type" value="Genomic_DNA"/>
</dbReference>